<dbReference type="AlphaFoldDB" id="Q979D1"/>
<dbReference type="KEGG" id="tvo:TVG1267989"/>
<dbReference type="STRING" id="273116.gene:9382035"/>
<keyword evidence="2" id="KW-1185">Reference proteome</keyword>
<reference evidence="1 2" key="2">
    <citation type="journal article" date="2000" name="Proc. Natl. Acad. Sci. U.S.A.">
        <title>Archaeal adaptation to higher temperatures revealed by genomic sequence of Thermoplasma volcanium.</title>
        <authorList>
            <person name="Kawashima T."/>
            <person name="Amano N."/>
            <person name="Koike H."/>
            <person name="Makino S."/>
            <person name="Higuchi S."/>
            <person name="Kawashima-Ohya Y."/>
            <person name="Watanabe K."/>
            <person name="Yamazaki M."/>
            <person name="Kanehori K."/>
            <person name="Kawamoto T."/>
            <person name="Nunoshiba T."/>
            <person name="Yamamoto Y."/>
            <person name="Aramaki H."/>
            <person name="Makino K."/>
            <person name="Suzuki M."/>
        </authorList>
    </citation>
    <scope>NUCLEOTIDE SEQUENCE [LARGE SCALE GENOMIC DNA]</scope>
    <source>
        <strain evidence="2">ATCC 51530 / DSM 4299 / JCM 9571 / NBRC 15438 / GSS1</strain>
    </source>
</reference>
<evidence type="ECO:0000313" key="1">
    <source>
        <dbReference type="EMBL" id="BAB60372.1"/>
    </source>
</evidence>
<evidence type="ECO:0000313" key="2">
    <source>
        <dbReference type="Proteomes" id="UP000001017"/>
    </source>
</evidence>
<dbReference type="EMBL" id="BA000011">
    <property type="protein sequence ID" value="BAB60372.1"/>
    <property type="molecule type" value="Genomic_DNA"/>
</dbReference>
<dbReference type="PaxDb" id="273116-14325468"/>
<sequence>MTYILYCAVMKQKFDKFYKLDIDFVKIRCIHGKNAYKKKRKIWFQKGLWGGAKLGPI</sequence>
<reference evidence="1 2" key="1">
    <citation type="journal article" date="1999" name="Proc. Jpn. Acad.">
        <title>Determination of the complete genomic DNA sequence of Thermoplasma volvanium GSS1.</title>
        <authorList>
            <person name="Kawashima T."/>
            <person name="Yamamoto Y."/>
            <person name="Aramaki H."/>
            <person name="Nunoshiba T."/>
            <person name="Kawamoto T."/>
            <person name="Watanabe K."/>
            <person name="Yamazaki M."/>
            <person name="Kanehori K."/>
            <person name="Amano N."/>
            <person name="Ohya Y."/>
            <person name="Makino K."/>
            <person name="Suzuki M."/>
        </authorList>
    </citation>
    <scope>NUCLEOTIDE SEQUENCE [LARGE SCALE GENOMIC DNA]</scope>
    <source>
        <strain evidence="2">ATCC 51530 / DSM 4299 / JCM 9571 / NBRC 15438 / GSS1</strain>
    </source>
</reference>
<accession>Q979D1</accession>
<protein>
    <submittedName>
        <fullName evidence="1">TVG1267989 protein</fullName>
    </submittedName>
</protein>
<name>Q979D1_THEVO</name>
<dbReference type="Proteomes" id="UP000001017">
    <property type="component" value="Chromosome"/>
</dbReference>
<proteinExistence type="predicted"/>
<organism evidence="1 2">
    <name type="scientific">Thermoplasma volcanium (strain ATCC 51530 / DSM 4299 / JCM 9571 / NBRC 15438 / GSS1)</name>
    <dbReference type="NCBI Taxonomy" id="273116"/>
    <lineage>
        <taxon>Archaea</taxon>
        <taxon>Methanobacteriati</taxon>
        <taxon>Thermoplasmatota</taxon>
        <taxon>Thermoplasmata</taxon>
        <taxon>Thermoplasmatales</taxon>
        <taxon>Thermoplasmataceae</taxon>
        <taxon>Thermoplasma</taxon>
    </lineage>
</organism>
<gene>
    <name evidence="1" type="ORF">TVG1267989</name>
</gene>
<dbReference type="HOGENOM" id="CLU_2985892_0_0_2"/>